<reference evidence="3 4" key="1">
    <citation type="submission" date="2024-05" db="EMBL/GenBank/DDBJ databases">
        <title>Roseateles sp. 2.12 16S ribosomal RNA gene Genome sequencing and assembly.</title>
        <authorList>
            <person name="Woo H."/>
        </authorList>
    </citation>
    <scope>NUCLEOTIDE SEQUENCE [LARGE SCALE GENOMIC DNA]</scope>
    <source>
        <strain evidence="3 4">2.12</strain>
    </source>
</reference>
<dbReference type="PANTHER" id="PTHR32309:SF13">
    <property type="entry name" value="FERRIC ENTEROBACTIN TRANSPORT PROTEIN FEPE"/>
    <property type="match status" value="1"/>
</dbReference>
<dbReference type="InterPro" id="IPR050445">
    <property type="entry name" value="Bact_polysacc_biosynth/exp"/>
</dbReference>
<feature type="transmembrane region" description="Helical" evidence="2">
    <location>
        <begin position="342"/>
        <end position="361"/>
    </location>
</feature>
<evidence type="ECO:0000256" key="1">
    <source>
        <dbReference type="SAM" id="Coils"/>
    </source>
</evidence>
<dbReference type="Proteomes" id="UP001462640">
    <property type="component" value="Unassembled WGS sequence"/>
</dbReference>
<dbReference type="EMBL" id="JBDPZC010000001">
    <property type="protein sequence ID" value="MEO3712063.1"/>
    <property type="molecule type" value="Genomic_DNA"/>
</dbReference>
<evidence type="ECO:0000313" key="3">
    <source>
        <dbReference type="EMBL" id="MEO3712063.1"/>
    </source>
</evidence>
<feature type="transmembrane region" description="Helical" evidence="2">
    <location>
        <begin position="34"/>
        <end position="52"/>
    </location>
</feature>
<dbReference type="RefSeq" id="WP_347606698.1">
    <property type="nucleotide sequence ID" value="NZ_JBDPZC010000001.1"/>
</dbReference>
<dbReference type="PANTHER" id="PTHR32309">
    <property type="entry name" value="TYROSINE-PROTEIN KINASE"/>
    <property type="match status" value="1"/>
</dbReference>
<keyword evidence="2" id="KW-0472">Membrane</keyword>
<evidence type="ECO:0000313" key="4">
    <source>
        <dbReference type="Proteomes" id="UP001462640"/>
    </source>
</evidence>
<proteinExistence type="predicted"/>
<organism evidence="3 4">
    <name type="scientific">Roseateles flavus</name>
    <dbReference type="NCBI Taxonomy" id="3149041"/>
    <lineage>
        <taxon>Bacteria</taxon>
        <taxon>Pseudomonadati</taxon>
        <taxon>Pseudomonadota</taxon>
        <taxon>Betaproteobacteria</taxon>
        <taxon>Burkholderiales</taxon>
        <taxon>Sphaerotilaceae</taxon>
        <taxon>Roseateles</taxon>
    </lineage>
</organism>
<keyword evidence="1" id="KW-0175">Coiled coil</keyword>
<keyword evidence="4" id="KW-1185">Reference proteome</keyword>
<keyword evidence="2" id="KW-0812">Transmembrane</keyword>
<protein>
    <submittedName>
        <fullName evidence="3">Lipopolysaccharide biosynthesis protein</fullName>
    </submittedName>
</protein>
<keyword evidence="2" id="KW-1133">Transmembrane helix</keyword>
<gene>
    <name evidence="3" type="ORF">ABDJ40_04695</name>
</gene>
<feature type="transmembrane region" description="Helical" evidence="2">
    <location>
        <begin position="72"/>
        <end position="92"/>
    </location>
</feature>
<accession>A0ABV0GAI8</accession>
<name>A0ABV0GAI8_9BURK</name>
<feature type="coiled-coil region" evidence="1">
    <location>
        <begin position="166"/>
        <end position="251"/>
    </location>
</feature>
<sequence length="375" mass="40885">MTSASPSSTPMPTAPQAQTWSSILAPVRMQWRRLSAGSVLIGCIGLGISFLVPPTFTARTQVLPPAQQQSGAMAAMASLGSLSGLLGGMGGVGKNTPDQYVGLMQSETVVDRMVERFKLVELYESKYRVDARKELATNTRVSVGKKDGLISIEVDDESPQRAADMANAYVEELQRLSSSLDITEAQQRRSFFERQLKQARNDLEKAQEKLTASGFTESTLRAEPKAAADSFARLKATLTAAEVKLRGLEATMTSAAPEVQQQQSIVASLRGQVNQFADDEGSKTKASYVSAYRDYRYNEMLVELFAKQFELARMDEAREGGILQVVDKASVPERKSKPKRSVVGLLTTLGAFITLSCLVVLSDQRRRKATLIATS</sequence>
<comment type="caution">
    <text evidence="3">The sequence shown here is derived from an EMBL/GenBank/DDBJ whole genome shotgun (WGS) entry which is preliminary data.</text>
</comment>
<evidence type="ECO:0000256" key="2">
    <source>
        <dbReference type="SAM" id="Phobius"/>
    </source>
</evidence>